<dbReference type="Proteomes" id="UP000886047">
    <property type="component" value="Unassembled WGS sequence"/>
</dbReference>
<name>A0A831LC27_9BACT</name>
<protein>
    <submittedName>
        <fullName evidence="1">Uncharacterized protein</fullName>
    </submittedName>
</protein>
<evidence type="ECO:0000313" key="1">
    <source>
        <dbReference type="EMBL" id="HDR51909.1"/>
    </source>
</evidence>
<accession>A0A831LC27</accession>
<dbReference type="AlphaFoldDB" id="A0A831LC27"/>
<dbReference type="EMBL" id="DSDK01000529">
    <property type="protein sequence ID" value="HDR51909.1"/>
    <property type="molecule type" value="Genomic_DNA"/>
</dbReference>
<gene>
    <name evidence="1" type="ORF">ENN90_09890</name>
</gene>
<organism evidence="1">
    <name type="scientific">Mariniphaga anaerophila</name>
    <dbReference type="NCBI Taxonomy" id="1484053"/>
    <lineage>
        <taxon>Bacteria</taxon>
        <taxon>Pseudomonadati</taxon>
        <taxon>Bacteroidota</taxon>
        <taxon>Bacteroidia</taxon>
        <taxon>Marinilabiliales</taxon>
        <taxon>Prolixibacteraceae</taxon>
        <taxon>Mariniphaga</taxon>
    </lineage>
</organism>
<comment type="caution">
    <text evidence="1">The sequence shown here is derived from an EMBL/GenBank/DDBJ whole genome shotgun (WGS) entry which is preliminary data.</text>
</comment>
<sequence>MILERTKNEILVRLPAYVDLTELQNMLDYLEYKESTAKSKATQQEVDNLAKTVNERIWTRVKGKRNLK</sequence>
<reference evidence="1" key="1">
    <citation type="journal article" date="2020" name="mSystems">
        <title>Genome- and Community-Level Interaction Insights into Carbon Utilization and Element Cycling Functions of Hydrothermarchaeota in Hydrothermal Sediment.</title>
        <authorList>
            <person name="Zhou Z."/>
            <person name="Liu Y."/>
            <person name="Xu W."/>
            <person name="Pan J."/>
            <person name="Luo Z.H."/>
            <person name="Li M."/>
        </authorList>
    </citation>
    <scope>NUCLEOTIDE SEQUENCE [LARGE SCALE GENOMIC DNA]</scope>
    <source>
        <strain evidence="1">SpSt-1217</strain>
    </source>
</reference>
<proteinExistence type="predicted"/>